<dbReference type="PANTHER" id="PTHR35567:SF1">
    <property type="entry name" value="CONSERVED FUNGAL PROTEIN (AFU_ORTHOLOGUE AFUA_1G14230)"/>
    <property type="match status" value="1"/>
</dbReference>
<dbReference type="STRING" id="35752.SAMN05421541_103504"/>
<evidence type="ECO:0000313" key="2">
    <source>
        <dbReference type="Proteomes" id="UP000199645"/>
    </source>
</evidence>
<reference evidence="1 2" key="1">
    <citation type="submission" date="2016-10" db="EMBL/GenBank/DDBJ databases">
        <authorList>
            <person name="de Groot N.N."/>
        </authorList>
    </citation>
    <scope>NUCLEOTIDE SEQUENCE [LARGE SCALE GENOMIC DNA]</scope>
    <source>
        <strain evidence="1 2">DSM 43019</strain>
    </source>
</reference>
<dbReference type="OrthoDB" id="8901345at2"/>
<organism evidence="1 2">
    <name type="scientific">Actinoplanes philippinensis</name>
    <dbReference type="NCBI Taxonomy" id="35752"/>
    <lineage>
        <taxon>Bacteria</taxon>
        <taxon>Bacillati</taxon>
        <taxon>Actinomycetota</taxon>
        <taxon>Actinomycetes</taxon>
        <taxon>Micromonosporales</taxon>
        <taxon>Micromonosporaceae</taxon>
        <taxon>Actinoplanes</taxon>
    </lineage>
</organism>
<name>A0A1I2D9X2_9ACTN</name>
<dbReference type="Pfam" id="PF11937">
    <property type="entry name" value="DUF3455"/>
    <property type="match status" value="1"/>
</dbReference>
<gene>
    <name evidence="1" type="ORF">SAMN05421541_103504</name>
</gene>
<dbReference type="Proteomes" id="UP000199645">
    <property type="component" value="Unassembled WGS sequence"/>
</dbReference>
<protein>
    <recommendedName>
        <fullName evidence="3">DUF3455 domain-containing protein</fullName>
    </recommendedName>
</protein>
<evidence type="ECO:0000313" key="1">
    <source>
        <dbReference type="EMBL" id="SFE77304.1"/>
    </source>
</evidence>
<dbReference type="EMBL" id="FONV01000003">
    <property type="protein sequence ID" value="SFE77304.1"/>
    <property type="molecule type" value="Genomic_DNA"/>
</dbReference>
<dbReference type="PANTHER" id="PTHR35567">
    <property type="entry name" value="MALATE DEHYDROGENASE (AFU_ORTHOLOGUE AFUA_2G13800)"/>
    <property type="match status" value="1"/>
</dbReference>
<proteinExistence type="predicted"/>
<sequence length="208" mass="21369">MAQRPSAVRPLAQRPARIAAAFGALAVVSVAVPAGVSFAGTDRVPAAPPAPAAPDGGYGVDPRIPDELAPPPGHVLHAVLKARGVQIYECRSGAWTPREPAASLTGVTVRPVKRVSALHFRGPSWQSDQDGSLLEGDPEGVVRVASEHPGSLQQLRVRAKATSGTGTFAKVTWIQRIDTVGGAAPAGACAGGTASAPYRAVYRFFVAA</sequence>
<evidence type="ECO:0008006" key="3">
    <source>
        <dbReference type="Google" id="ProtNLM"/>
    </source>
</evidence>
<accession>A0A1I2D9X2</accession>
<dbReference type="InterPro" id="IPR021851">
    <property type="entry name" value="DUF3455"/>
</dbReference>
<dbReference type="AlphaFoldDB" id="A0A1I2D9X2"/>
<keyword evidence="2" id="KW-1185">Reference proteome</keyword>
<dbReference type="RefSeq" id="WP_093612113.1">
    <property type="nucleotide sequence ID" value="NZ_BOMT01000003.1"/>
</dbReference>